<dbReference type="InterPro" id="IPR049449">
    <property type="entry name" value="TesB_ACOT8-like_N"/>
</dbReference>
<dbReference type="GO" id="GO:0006637">
    <property type="term" value="P:acyl-CoA metabolic process"/>
    <property type="evidence" value="ECO:0007669"/>
    <property type="project" value="InterPro"/>
</dbReference>
<evidence type="ECO:0000313" key="5">
    <source>
        <dbReference type="EMBL" id="MBC2667925.1"/>
    </source>
</evidence>
<evidence type="ECO:0000259" key="3">
    <source>
        <dbReference type="Pfam" id="PF02551"/>
    </source>
</evidence>
<organism evidence="5 6">
    <name type="scientific">Novosphingobium piscinae</name>
    <dbReference type="NCBI Taxonomy" id="1507448"/>
    <lineage>
        <taxon>Bacteria</taxon>
        <taxon>Pseudomonadati</taxon>
        <taxon>Pseudomonadota</taxon>
        <taxon>Alphaproteobacteria</taxon>
        <taxon>Sphingomonadales</taxon>
        <taxon>Sphingomonadaceae</taxon>
        <taxon>Novosphingobium</taxon>
    </lineage>
</organism>
<dbReference type="Gene3D" id="2.40.160.210">
    <property type="entry name" value="Acyl-CoA thioesterase, double hotdog domain"/>
    <property type="match status" value="1"/>
</dbReference>
<dbReference type="GO" id="GO:0009062">
    <property type="term" value="P:fatty acid catabolic process"/>
    <property type="evidence" value="ECO:0007669"/>
    <property type="project" value="TreeGrafter"/>
</dbReference>
<dbReference type="PANTHER" id="PTHR11066:SF34">
    <property type="entry name" value="ACYL-COENZYME A THIOESTERASE 8"/>
    <property type="match status" value="1"/>
</dbReference>
<protein>
    <submittedName>
        <fullName evidence="5">Acyl-CoA thioesterase II</fullName>
    </submittedName>
</protein>
<comment type="similarity">
    <text evidence="1">Belongs to the C/M/P thioester hydrolase family.</text>
</comment>
<dbReference type="Pfam" id="PF02551">
    <property type="entry name" value="Acyl_CoA_thio"/>
    <property type="match status" value="1"/>
</dbReference>
<dbReference type="SUPFAM" id="SSF54637">
    <property type="entry name" value="Thioesterase/thiol ester dehydrase-isomerase"/>
    <property type="match status" value="2"/>
</dbReference>
<keyword evidence="6" id="KW-1185">Reference proteome</keyword>
<proteinExistence type="inferred from homology"/>
<dbReference type="Proteomes" id="UP000551327">
    <property type="component" value="Unassembled WGS sequence"/>
</dbReference>
<dbReference type="InterPro" id="IPR042171">
    <property type="entry name" value="Acyl-CoA_hotdog"/>
</dbReference>
<reference evidence="5 6" key="1">
    <citation type="submission" date="2020-08" db="EMBL/GenBank/DDBJ databases">
        <title>The genome sequence of type strain Novosphingobium piscinae KCTC 42194.</title>
        <authorList>
            <person name="Liu Y."/>
        </authorList>
    </citation>
    <scope>NUCLEOTIDE SEQUENCE [LARGE SCALE GENOMIC DNA]</scope>
    <source>
        <strain evidence="5 6">KCTC 42194</strain>
    </source>
</reference>
<dbReference type="PANTHER" id="PTHR11066">
    <property type="entry name" value="ACYL-COA THIOESTERASE"/>
    <property type="match status" value="1"/>
</dbReference>
<dbReference type="InterPro" id="IPR029069">
    <property type="entry name" value="HotDog_dom_sf"/>
</dbReference>
<feature type="domain" description="Acyl-CoA thioesterase-like N-terminal HotDog" evidence="4">
    <location>
        <begin position="37"/>
        <end position="113"/>
    </location>
</feature>
<name>A0A7X1FVU4_9SPHN</name>
<accession>A0A7X1FVU4</accession>
<evidence type="ECO:0000313" key="6">
    <source>
        <dbReference type="Proteomes" id="UP000551327"/>
    </source>
</evidence>
<dbReference type="AlphaFoldDB" id="A0A7X1FVU4"/>
<evidence type="ECO:0000256" key="2">
    <source>
        <dbReference type="ARBA" id="ARBA00022801"/>
    </source>
</evidence>
<dbReference type="GO" id="GO:0005829">
    <property type="term" value="C:cytosol"/>
    <property type="evidence" value="ECO:0007669"/>
    <property type="project" value="TreeGrafter"/>
</dbReference>
<keyword evidence="2" id="KW-0378">Hydrolase</keyword>
<dbReference type="Pfam" id="PF13622">
    <property type="entry name" value="4HBT_3"/>
    <property type="match status" value="1"/>
</dbReference>
<sequence length="297" mass="32591">MNPFPDDPAREAAELLALVSTGPDRFRADPRPSGLLRLYGGQIVAQALAALRATVPEDKQAHALHLFYQQPGLIDRPLDFAVARDSDGRSFARRRVSVTQDGAPIAHAMASFQTPEPGGLHQDAMPAVPGPETLPPLSALFAAQAASLPARHRPFWCRPQLIDWRPVEPFPFGPIAPLPARRHFWLRARVPVAPEEFVHQALLAYASDTHIIQGGLRPLGIAWADDHLQTSSLDHTIWFHQPARIDDWLLYVLDCPAASQSRVLGSGAIYRRDGALVATVMQQGLARVLDSPREGKI</sequence>
<feature type="domain" description="Acyl-CoA thioesterase 2 C-terminal" evidence="3">
    <location>
        <begin position="181"/>
        <end position="285"/>
    </location>
</feature>
<dbReference type="EMBL" id="JACLAX010000001">
    <property type="protein sequence ID" value="MBC2667925.1"/>
    <property type="molecule type" value="Genomic_DNA"/>
</dbReference>
<comment type="caution">
    <text evidence="5">The sequence shown here is derived from an EMBL/GenBank/DDBJ whole genome shotgun (WGS) entry which is preliminary data.</text>
</comment>
<dbReference type="InterPro" id="IPR003703">
    <property type="entry name" value="Acyl_CoA_thio"/>
</dbReference>
<dbReference type="GO" id="GO:0047617">
    <property type="term" value="F:fatty acyl-CoA hydrolase activity"/>
    <property type="evidence" value="ECO:0007669"/>
    <property type="project" value="InterPro"/>
</dbReference>
<evidence type="ECO:0000259" key="4">
    <source>
        <dbReference type="Pfam" id="PF13622"/>
    </source>
</evidence>
<dbReference type="RefSeq" id="WP_185677782.1">
    <property type="nucleotide sequence ID" value="NZ_JACLAX010000001.1"/>
</dbReference>
<dbReference type="CDD" id="cd03444">
    <property type="entry name" value="Thioesterase_II_repeat1"/>
    <property type="match status" value="1"/>
</dbReference>
<dbReference type="InterPro" id="IPR025652">
    <property type="entry name" value="TesB_C"/>
</dbReference>
<dbReference type="CDD" id="cd03445">
    <property type="entry name" value="Thioesterase_II_repeat2"/>
    <property type="match status" value="1"/>
</dbReference>
<gene>
    <name evidence="5" type="ORF">H7F53_02045</name>
</gene>
<evidence type="ECO:0000256" key="1">
    <source>
        <dbReference type="ARBA" id="ARBA00006538"/>
    </source>
</evidence>